<keyword evidence="2" id="KW-0328">Glycosyltransferase</keyword>
<dbReference type="PANTHER" id="PTHR48090">
    <property type="entry name" value="UNDECAPRENYL-PHOSPHATE 4-DEOXY-4-FORMAMIDO-L-ARABINOSE TRANSFERASE-RELATED"/>
    <property type="match status" value="1"/>
</dbReference>
<dbReference type="Pfam" id="PF00535">
    <property type="entry name" value="Glycos_transf_2"/>
    <property type="match status" value="1"/>
</dbReference>
<dbReference type="CDD" id="cd04187">
    <property type="entry name" value="DPM1_like_bac"/>
    <property type="match status" value="1"/>
</dbReference>
<evidence type="ECO:0000256" key="1">
    <source>
        <dbReference type="ARBA" id="ARBA00004141"/>
    </source>
</evidence>
<keyword evidence="4 7" id="KW-0812">Transmembrane</keyword>
<comment type="caution">
    <text evidence="9">The sequence shown here is derived from an EMBL/GenBank/DDBJ whole genome shotgun (WGS) entry which is preliminary data.</text>
</comment>
<dbReference type="GO" id="GO:0016740">
    <property type="term" value="F:transferase activity"/>
    <property type="evidence" value="ECO:0007669"/>
    <property type="project" value="UniProtKB-KW"/>
</dbReference>
<evidence type="ECO:0000256" key="7">
    <source>
        <dbReference type="SAM" id="Phobius"/>
    </source>
</evidence>
<evidence type="ECO:0000256" key="4">
    <source>
        <dbReference type="ARBA" id="ARBA00022692"/>
    </source>
</evidence>
<dbReference type="Gene3D" id="3.90.550.10">
    <property type="entry name" value="Spore Coat Polysaccharide Biosynthesis Protein SpsA, Chain A"/>
    <property type="match status" value="1"/>
</dbReference>
<evidence type="ECO:0000313" key="9">
    <source>
        <dbReference type="EMBL" id="GGN59635.1"/>
    </source>
</evidence>
<accession>A0ABQ2JYK7</accession>
<evidence type="ECO:0000256" key="3">
    <source>
        <dbReference type="ARBA" id="ARBA00022679"/>
    </source>
</evidence>
<sequence>MGPIMPFAEQACPRLSVVVPCYNEESVLDMLEQRLSAACSDVFGSDFEIILVNDGSRDRTWQKICALAARNACIVGVDLSRNHGHQLAVTAGLQISRGDLVMIIDADLQDPPELLAKMVAKIEQGFDVVYGQRIERHGESAFKRGTAAVFYKLLNRLAEHDIPLDTGDFRLMTRRVVDQLNAMPERFRFIRGMVSWIGFEQAALEYERDPRAAGETHYPLTRMLRLALDAITSFSTLPLRLASLAGSIMGLIGFAMLGWAVYRWFEDGTVVGWTSTVAVVLIMGSVQLIILGVFGSYLGRLYMESKNRPLFIVRDIRAQTRPDGYRLPVPSAADRQAALRGLPFDVHG</sequence>
<gene>
    <name evidence="9" type="ORF">GCM10011349_40330</name>
</gene>
<feature type="domain" description="Glycosyltransferase 2-like" evidence="8">
    <location>
        <begin position="16"/>
        <end position="179"/>
    </location>
</feature>
<organism evidence="9 10">
    <name type="scientific">Novosphingobium indicum</name>
    <dbReference type="NCBI Taxonomy" id="462949"/>
    <lineage>
        <taxon>Bacteria</taxon>
        <taxon>Pseudomonadati</taxon>
        <taxon>Pseudomonadota</taxon>
        <taxon>Alphaproteobacteria</taxon>
        <taxon>Sphingomonadales</taxon>
        <taxon>Sphingomonadaceae</taxon>
        <taxon>Novosphingobium</taxon>
    </lineage>
</organism>
<dbReference type="InterPro" id="IPR029044">
    <property type="entry name" value="Nucleotide-diphossugar_trans"/>
</dbReference>
<comment type="subcellular location">
    <subcellularLocation>
        <location evidence="1">Membrane</location>
        <topology evidence="1">Multi-pass membrane protein</topology>
    </subcellularLocation>
</comment>
<evidence type="ECO:0000256" key="2">
    <source>
        <dbReference type="ARBA" id="ARBA00022676"/>
    </source>
</evidence>
<feature type="transmembrane region" description="Helical" evidence="7">
    <location>
        <begin position="241"/>
        <end position="265"/>
    </location>
</feature>
<feature type="transmembrane region" description="Helical" evidence="7">
    <location>
        <begin position="277"/>
        <end position="298"/>
    </location>
</feature>
<keyword evidence="10" id="KW-1185">Reference proteome</keyword>
<evidence type="ECO:0000256" key="6">
    <source>
        <dbReference type="ARBA" id="ARBA00023136"/>
    </source>
</evidence>
<name>A0ABQ2JYK7_9SPHN</name>
<evidence type="ECO:0000313" key="10">
    <source>
        <dbReference type="Proteomes" id="UP000605099"/>
    </source>
</evidence>
<dbReference type="EMBL" id="BMLK01000027">
    <property type="protein sequence ID" value="GGN59635.1"/>
    <property type="molecule type" value="Genomic_DNA"/>
</dbReference>
<keyword evidence="3 9" id="KW-0808">Transferase</keyword>
<reference evidence="10" key="1">
    <citation type="journal article" date="2019" name="Int. J. Syst. Evol. Microbiol.">
        <title>The Global Catalogue of Microorganisms (GCM) 10K type strain sequencing project: providing services to taxonomists for standard genome sequencing and annotation.</title>
        <authorList>
            <consortium name="The Broad Institute Genomics Platform"/>
            <consortium name="The Broad Institute Genome Sequencing Center for Infectious Disease"/>
            <person name="Wu L."/>
            <person name="Ma J."/>
        </authorList>
    </citation>
    <scope>NUCLEOTIDE SEQUENCE [LARGE SCALE GENOMIC DNA]</scope>
    <source>
        <strain evidence="10">CGMCC 1.6784</strain>
    </source>
</reference>
<keyword evidence="5 7" id="KW-1133">Transmembrane helix</keyword>
<dbReference type="InterPro" id="IPR001173">
    <property type="entry name" value="Glyco_trans_2-like"/>
</dbReference>
<proteinExistence type="predicted"/>
<dbReference type="PANTHER" id="PTHR48090:SF1">
    <property type="entry name" value="PROPHAGE BACTOPRENOL GLUCOSYL TRANSFERASE HOMOLOG"/>
    <property type="match status" value="1"/>
</dbReference>
<evidence type="ECO:0000256" key="5">
    <source>
        <dbReference type="ARBA" id="ARBA00022989"/>
    </source>
</evidence>
<dbReference type="Proteomes" id="UP000605099">
    <property type="component" value="Unassembled WGS sequence"/>
</dbReference>
<dbReference type="SUPFAM" id="SSF53448">
    <property type="entry name" value="Nucleotide-diphospho-sugar transferases"/>
    <property type="match status" value="1"/>
</dbReference>
<protein>
    <submittedName>
        <fullName evidence="9">Glucosyl transferase</fullName>
    </submittedName>
</protein>
<evidence type="ECO:0000259" key="8">
    <source>
        <dbReference type="Pfam" id="PF00535"/>
    </source>
</evidence>
<keyword evidence="6 7" id="KW-0472">Membrane</keyword>
<dbReference type="InterPro" id="IPR050256">
    <property type="entry name" value="Glycosyltransferase_2"/>
</dbReference>